<protein>
    <submittedName>
        <fullName evidence="1">Uncharacterized protein</fullName>
    </submittedName>
</protein>
<dbReference type="EMBL" id="PVQB02000091">
    <property type="protein sequence ID" value="KAF4343408.1"/>
    <property type="molecule type" value="Genomic_DNA"/>
</dbReference>
<name>A0A9P5E324_9HYPO</name>
<accession>A0A9P5E324</accession>
<dbReference type="PANTHER" id="PTHR36847:SF1">
    <property type="entry name" value="AMIDOLIGASE ENZYME"/>
    <property type="match status" value="1"/>
</dbReference>
<dbReference type="PANTHER" id="PTHR36847">
    <property type="entry name" value="AMIDOLIGASE ENZYME"/>
    <property type="match status" value="1"/>
</dbReference>
<reference evidence="1" key="1">
    <citation type="journal article" date="2017" name="Mycologia">
        <title>Fusarium algeriense, sp. nov., a novel toxigenic crown rot pathogen of durum wheat from Algeria is nested in the Fusarium burgessii species complex.</title>
        <authorList>
            <person name="Laraba I."/>
            <person name="Keddad A."/>
            <person name="Boureghda H."/>
            <person name="Abdallah N."/>
            <person name="Vaughan M.M."/>
            <person name="Proctor R.H."/>
            <person name="Busman M."/>
            <person name="O'Donnell K."/>
        </authorList>
    </citation>
    <scope>NUCLEOTIDE SEQUENCE</scope>
    <source>
        <strain evidence="1">NRRL 25174</strain>
    </source>
</reference>
<gene>
    <name evidence="1" type="ORF">FBEOM_2627</name>
</gene>
<organism evidence="1 2">
    <name type="scientific">Fusarium beomiforme</name>
    <dbReference type="NCBI Taxonomy" id="44412"/>
    <lineage>
        <taxon>Eukaryota</taxon>
        <taxon>Fungi</taxon>
        <taxon>Dikarya</taxon>
        <taxon>Ascomycota</taxon>
        <taxon>Pezizomycotina</taxon>
        <taxon>Sordariomycetes</taxon>
        <taxon>Hypocreomycetidae</taxon>
        <taxon>Hypocreales</taxon>
        <taxon>Nectriaceae</taxon>
        <taxon>Fusarium</taxon>
        <taxon>Fusarium burgessii species complex</taxon>
    </lineage>
</organism>
<comment type="caution">
    <text evidence="1">The sequence shown here is derived from an EMBL/GenBank/DDBJ whole genome shotgun (WGS) entry which is preliminary data.</text>
</comment>
<dbReference type="AlphaFoldDB" id="A0A9P5E324"/>
<evidence type="ECO:0000313" key="1">
    <source>
        <dbReference type="EMBL" id="KAF4343408.1"/>
    </source>
</evidence>
<sequence>MLILSEASPLTSKPSWPLQLKLRAPGIIAYRLNGIHWNFFPHPGVLGETKYHHAVERILGANSVEDLIHLMSITIGGDEDFLQARPTYSFQDEMLAIAIDFNKHYGTVDMVDISHWAIFCVRLIQNCLHKPSTFFHESYPDLRYGSTICDFLEEQGLHQISKFFQSKPEHLKVPDLKHWPPIGSAPVFNSSYSSGIELEFYMPVLQAQDRTDPHPQDDRIFSRSGQLERLVLISEVDSSKGPLTLLWSEHLEHKSWENKIVSNGIIPINDIDPQYQTWTIGTDESLDTVPGLEIYIPVDKAIDRSTLDFLKKLRTAADLNKLKELIMPARGLKSCLNLYKCKTLDGSFGDECKGTVEFRYLEGTLDPELILRWSQLMASLFQVDDLAAPKAWYNFVSAVLQCRRHGKMDTNVLRVFLVFLGKGDDSRGLEAS</sequence>
<dbReference type="Proteomes" id="UP000730481">
    <property type="component" value="Unassembled WGS sequence"/>
</dbReference>
<proteinExistence type="predicted"/>
<keyword evidence="2" id="KW-1185">Reference proteome</keyword>
<dbReference type="OrthoDB" id="412402at2759"/>
<reference evidence="1" key="2">
    <citation type="submission" date="2020-02" db="EMBL/GenBank/DDBJ databases">
        <title>Identification and distribution of gene clusters putatively required for synthesis of sphingolipid metabolism inhibitors in phylogenetically diverse species of the filamentous fungus Fusarium.</title>
        <authorList>
            <person name="Kim H.-S."/>
            <person name="Busman M."/>
            <person name="Brown D.W."/>
            <person name="Divon H."/>
            <person name="Uhlig S."/>
            <person name="Proctor R.H."/>
        </authorList>
    </citation>
    <scope>NUCLEOTIDE SEQUENCE</scope>
    <source>
        <strain evidence="1">NRRL 25174</strain>
    </source>
</reference>
<evidence type="ECO:0000313" key="2">
    <source>
        <dbReference type="Proteomes" id="UP000730481"/>
    </source>
</evidence>